<keyword evidence="11" id="KW-1185">Reference proteome</keyword>
<keyword evidence="4 6" id="KW-1015">Disulfide bond</keyword>
<dbReference type="PANTHER" id="PTHR24049">
    <property type="entry name" value="CRUMBS FAMILY MEMBER"/>
    <property type="match status" value="1"/>
</dbReference>
<feature type="transmembrane region" description="Helical" evidence="7">
    <location>
        <begin position="7"/>
        <end position="25"/>
    </location>
</feature>
<accession>A0AAN7P9Z5</accession>
<feature type="disulfide bond" evidence="6">
    <location>
        <begin position="1245"/>
        <end position="1254"/>
    </location>
</feature>
<dbReference type="PROSITE" id="PS50026">
    <property type="entry name" value="EGF_3"/>
    <property type="match status" value="13"/>
</dbReference>
<keyword evidence="3" id="KW-0677">Repeat</keyword>
<dbReference type="Pfam" id="PF00008">
    <property type="entry name" value="EGF"/>
    <property type="match status" value="6"/>
</dbReference>
<dbReference type="Gene3D" id="2.10.25.10">
    <property type="entry name" value="Laminin"/>
    <property type="match status" value="11"/>
</dbReference>
<feature type="disulfide bond" evidence="6">
    <location>
        <begin position="90"/>
        <end position="99"/>
    </location>
</feature>
<comment type="caution">
    <text evidence="6">Lacks conserved residue(s) required for the propagation of feature annotation.</text>
</comment>
<dbReference type="InterPro" id="IPR001791">
    <property type="entry name" value="Laminin_G"/>
</dbReference>
<feature type="domain" description="Laminin G" evidence="8">
    <location>
        <begin position="1293"/>
        <end position="1474"/>
    </location>
</feature>
<dbReference type="Pfam" id="PF12661">
    <property type="entry name" value="hEGF"/>
    <property type="match status" value="1"/>
</dbReference>
<feature type="domain" description="Laminin G" evidence="8">
    <location>
        <begin position="768"/>
        <end position="956"/>
    </location>
</feature>
<dbReference type="InterPro" id="IPR000152">
    <property type="entry name" value="EGF-type_Asp/Asn_hydroxyl_site"/>
</dbReference>
<feature type="domain" description="EGF-like" evidence="9">
    <location>
        <begin position="220"/>
        <end position="256"/>
    </location>
</feature>
<dbReference type="PROSITE" id="PS00010">
    <property type="entry name" value="ASX_HYDROXYL"/>
    <property type="match status" value="4"/>
</dbReference>
<dbReference type="InterPro" id="IPR013032">
    <property type="entry name" value="EGF-like_CS"/>
</dbReference>
<evidence type="ECO:0000256" key="7">
    <source>
        <dbReference type="SAM" id="Phobius"/>
    </source>
</evidence>
<dbReference type="FunFam" id="2.10.25.10:FF:000472">
    <property type="entry name" value="Uncharacterized protein, isoform A"/>
    <property type="match status" value="1"/>
</dbReference>
<dbReference type="InterPro" id="IPR013320">
    <property type="entry name" value="ConA-like_dom_sf"/>
</dbReference>
<keyword evidence="7" id="KW-0472">Membrane</keyword>
<evidence type="ECO:0000313" key="10">
    <source>
        <dbReference type="EMBL" id="KAK4880029.1"/>
    </source>
</evidence>
<comment type="caution">
    <text evidence="10">The sequence shown here is derived from an EMBL/GenBank/DDBJ whole genome shotgun (WGS) entry which is preliminary data.</text>
</comment>
<dbReference type="FunFam" id="2.10.25.10:FF:000710">
    <property type="entry name" value="Blast:Protein eyes shut"/>
    <property type="match status" value="1"/>
</dbReference>
<evidence type="ECO:0008006" key="12">
    <source>
        <dbReference type="Google" id="ProtNLM"/>
    </source>
</evidence>
<proteinExistence type="predicted"/>
<evidence type="ECO:0000256" key="5">
    <source>
        <dbReference type="ARBA" id="ARBA00023180"/>
    </source>
</evidence>
<dbReference type="SUPFAM" id="SSF49899">
    <property type="entry name" value="Concanavalin A-like lectins/glucanases"/>
    <property type="match status" value="4"/>
</dbReference>
<organism evidence="10 11">
    <name type="scientific">Aquatica leii</name>
    <dbReference type="NCBI Taxonomy" id="1421715"/>
    <lineage>
        <taxon>Eukaryota</taxon>
        <taxon>Metazoa</taxon>
        <taxon>Ecdysozoa</taxon>
        <taxon>Arthropoda</taxon>
        <taxon>Hexapoda</taxon>
        <taxon>Insecta</taxon>
        <taxon>Pterygota</taxon>
        <taxon>Neoptera</taxon>
        <taxon>Endopterygota</taxon>
        <taxon>Coleoptera</taxon>
        <taxon>Polyphaga</taxon>
        <taxon>Elateriformia</taxon>
        <taxon>Elateroidea</taxon>
        <taxon>Lampyridae</taxon>
        <taxon>Luciolinae</taxon>
        <taxon>Aquatica</taxon>
    </lineage>
</organism>
<dbReference type="PROSITE" id="PS00022">
    <property type="entry name" value="EGF_1"/>
    <property type="match status" value="13"/>
</dbReference>
<keyword evidence="2" id="KW-0732">Signal</keyword>
<keyword evidence="7" id="KW-1133">Transmembrane helix</keyword>
<feature type="disulfide bond" evidence="6">
    <location>
        <begin position="208"/>
        <end position="217"/>
    </location>
</feature>
<dbReference type="GO" id="GO:0051240">
    <property type="term" value="P:positive regulation of multicellular organismal process"/>
    <property type="evidence" value="ECO:0007669"/>
    <property type="project" value="UniProtKB-ARBA"/>
</dbReference>
<keyword evidence="7" id="KW-0812">Transmembrane</keyword>
<gene>
    <name evidence="10" type="ORF">RN001_008175</name>
</gene>
<dbReference type="InterPro" id="IPR001881">
    <property type="entry name" value="EGF-like_Ca-bd_dom"/>
</dbReference>
<feature type="disulfide bond" evidence="6">
    <location>
        <begin position="30"/>
        <end position="40"/>
    </location>
</feature>
<feature type="domain" description="EGF-like" evidence="9">
    <location>
        <begin position="26"/>
        <end position="62"/>
    </location>
</feature>
<evidence type="ECO:0000259" key="8">
    <source>
        <dbReference type="PROSITE" id="PS50025"/>
    </source>
</evidence>
<keyword evidence="5" id="KW-0325">Glycoprotein</keyword>
<dbReference type="InterPro" id="IPR000742">
    <property type="entry name" value="EGF"/>
</dbReference>
<reference evidence="11" key="1">
    <citation type="submission" date="2023-01" db="EMBL/GenBank/DDBJ databases">
        <title>Key to firefly adult light organ development and bioluminescence: homeobox transcription factors regulate luciferase expression and transportation to peroxisome.</title>
        <authorList>
            <person name="Fu X."/>
        </authorList>
    </citation>
    <scope>NUCLEOTIDE SEQUENCE [LARGE SCALE GENOMIC DNA]</scope>
</reference>
<feature type="domain" description="EGF-like" evidence="9">
    <location>
        <begin position="64"/>
        <end position="100"/>
    </location>
</feature>
<evidence type="ECO:0000256" key="2">
    <source>
        <dbReference type="ARBA" id="ARBA00022729"/>
    </source>
</evidence>
<dbReference type="Proteomes" id="UP001353858">
    <property type="component" value="Unassembled WGS sequence"/>
</dbReference>
<dbReference type="InterPro" id="IPR018097">
    <property type="entry name" value="EGF_Ca-bd_CS"/>
</dbReference>
<feature type="disulfide bond" evidence="6">
    <location>
        <begin position="1023"/>
        <end position="1032"/>
    </location>
</feature>
<feature type="disulfide bond" evidence="6">
    <location>
        <begin position="983"/>
        <end position="992"/>
    </location>
</feature>
<feature type="domain" description="EGF-like" evidence="9">
    <location>
        <begin position="102"/>
        <end position="138"/>
    </location>
</feature>
<evidence type="ECO:0000256" key="3">
    <source>
        <dbReference type="ARBA" id="ARBA00022737"/>
    </source>
</evidence>
<feature type="domain" description="EGF-like" evidence="9">
    <location>
        <begin position="1218"/>
        <end position="1255"/>
    </location>
</feature>
<dbReference type="Gene3D" id="2.60.120.200">
    <property type="match status" value="4"/>
</dbReference>
<name>A0AAN7P9Z5_9COLE</name>
<dbReference type="FunFam" id="2.10.25.10:FF:000122">
    <property type="entry name" value="Protein crumbs homolog 2"/>
    <property type="match status" value="1"/>
</dbReference>
<dbReference type="FunFam" id="2.10.25.10:FF:000662">
    <property type="entry name" value="Eyes shut, isoform E"/>
    <property type="match status" value="1"/>
</dbReference>
<feature type="domain" description="EGF-like" evidence="9">
    <location>
        <begin position="182"/>
        <end position="218"/>
    </location>
</feature>
<dbReference type="SMART" id="SM00179">
    <property type="entry name" value="EGF_CA"/>
    <property type="match status" value="10"/>
</dbReference>
<dbReference type="GO" id="GO:0030154">
    <property type="term" value="P:cell differentiation"/>
    <property type="evidence" value="ECO:0007669"/>
    <property type="project" value="UniProtKB-ARBA"/>
</dbReference>
<dbReference type="PROSITE" id="PS01186">
    <property type="entry name" value="EGF_2"/>
    <property type="match status" value="8"/>
</dbReference>
<dbReference type="InterPro" id="IPR051022">
    <property type="entry name" value="Notch_Cell-Fate_Det"/>
</dbReference>
<feature type="domain" description="Laminin G" evidence="8">
    <location>
        <begin position="1039"/>
        <end position="1222"/>
    </location>
</feature>
<feature type="disulfide bond" evidence="6">
    <location>
        <begin position="511"/>
        <end position="520"/>
    </location>
</feature>
<dbReference type="Pfam" id="PF00054">
    <property type="entry name" value="Laminin_G_1"/>
    <property type="match status" value="1"/>
</dbReference>
<feature type="domain" description="EGF-like" evidence="9">
    <location>
        <begin position="957"/>
        <end position="993"/>
    </location>
</feature>
<evidence type="ECO:0000256" key="6">
    <source>
        <dbReference type="PROSITE-ProRule" id="PRU00076"/>
    </source>
</evidence>
<evidence type="ECO:0000313" key="11">
    <source>
        <dbReference type="Proteomes" id="UP001353858"/>
    </source>
</evidence>
<dbReference type="FunFam" id="2.10.25.10:FF:000004">
    <property type="entry name" value="Neurogenic locus notch 1"/>
    <property type="match status" value="1"/>
</dbReference>
<dbReference type="PROSITE" id="PS50025">
    <property type="entry name" value="LAM_G_DOMAIN"/>
    <property type="match status" value="4"/>
</dbReference>
<dbReference type="CDD" id="cd00054">
    <property type="entry name" value="EGF_CA"/>
    <property type="match status" value="7"/>
</dbReference>
<feature type="domain" description="EGF-like" evidence="9">
    <location>
        <begin position="258"/>
        <end position="295"/>
    </location>
</feature>
<feature type="disulfide bond" evidence="6">
    <location>
        <begin position="1278"/>
        <end position="1287"/>
    </location>
</feature>
<feature type="disulfide bond" evidence="6">
    <location>
        <begin position="128"/>
        <end position="137"/>
    </location>
</feature>
<dbReference type="PROSITE" id="PS01187">
    <property type="entry name" value="EGF_CA"/>
    <property type="match status" value="3"/>
</dbReference>
<feature type="disulfide bond" evidence="6">
    <location>
        <begin position="246"/>
        <end position="255"/>
    </location>
</feature>
<dbReference type="CDD" id="cd00110">
    <property type="entry name" value="LamG"/>
    <property type="match status" value="4"/>
</dbReference>
<protein>
    <recommendedName>
        <fullName evidence="12">Protein eyes shut</fullName>
    </recommendedName>
</protein>
<dbReference type="GO" id="GO:0003008">
    <property type="term" value="P:system process"/>
    <property type="evidence" value="ECO:0007669"/>
    <property type="project" value="UniProtKB-ARBA"/>
</dbReference>
<dbReference type="SUPFAM" id="SSF57196">
    <property type="entry name" value="EGF/Laminin"/>
    <property type="match status" value="9"/>
</dbReference>
<feature type="disulfide bond" evidence="6">
    <location>
        <begin position="170"/>
        <end position="179"/>
    </location>
</feature>
<sequence length="1477" mass="162222">MLSHVNYPYPWPVIGAIVLYIYPILAGFNCLSNPCIHGVCIDDLNTTYSCYCIDGYTGIHCQTNWDECWSNPCQNGGICHDGIATFNCSCPPGYVGEFCENDFDECESNPCLNNGTCIDITNGYSCVCPVGYTGVDCEIDVAVCNSTNETRCANGGVCVEGPGLSFTCRCQSGWEGYLCQTEIDECMSAPCQNGAVCIDLVDDYACACLFGFTGKNCQEVVLHCKNNPCQNGALCLTEEGHDVCYCVPDYHGDRCQYQYDECLLGIRCKNGGTCIDGVDSFSCSCPPNLTGLYCECLILGNNELDCTYILTTKLPMHTSTTETSKTITEYITISSAVPNVSTSISYTTTSRVPTIITTSVENADTTIEDIVTIFQTTEEATSTRSSRTENFTKTTLTNWESTTQPTSTIFSTYKGVTNTIPYATTPLTEISTNTQNPTSLLIESTTMQVTQTWSTFLTQEPSSVQTTIMPETTLTTETATIIPENTTDCTLYPCQNGGSCVSTPEGYKCMCPYDAEGAFCEIQLGIKNAAFSGDSYLTHRLTNTSHTDIEFTTKTLSPNGLIFYSNIDATYMTLFLEHGYLKFIFSCGYQTMLLSELSHPVNDGFDVNLKTRLEYSKDFNRCSALVIINNTLTMSGNQTAVVTKLIKPISVLHIGGLPHEKVKDHLFPSTGFMGCISNLKVSGKKVDVFKEAEDGFKISECESLVCLSNPCTNGGTCVEDEICEHSVCDNNPCMYGATCLPFAGNGYICLCPFGRHGHFCENELETSEPYFSSSVYGYSSYAAYTIPISGISSSMELKLKFIPNTMDQISILVFMGQTGQHDSSSDHVAVSFVKGYVMLTWNLGSGPRRIFTTKPLINGKSSYLLQFGRLGRRAWLSVDNLGNVTGRSPGNLVQLDVAPILYLGGHVSPNFSTLPHDLPLHTGFSGCIFDVELKSGNLVVPIQTSRQVTGRAVGQCGTNECHEKLCRNNGACLHHGGTFTCLCQDGWFGPLCSSKYNQCDQEKSNCSVGSTCVPLLAGYECDCAVGKSGNYCDKDEVLSDVSFSGKRSYLVLQQFHFDVSKFTIELELRPLGEKGLILFVGSDDSFLSLNLQGRLLEFRVLAAKRRFSGSDVVSIRSNKLLAMGTWYKIKMGKFGNKLFLYVDNVVNTGLLSNGDVIGVSGYDVFLGGLPDLSHLPKAATTSLPLPFTGCIRQLIIDSFHLPLTREYIKQGRNIADCDGTPCGGDACENGGTCWLDSNLNQHCSCPEPFIGEKCESLPSCEVKSCQNKGRCVGNKCFCLMGYTGAFCETRMTVRTPDFTGQSYLILKRFVNDKKRDLSKFKLNVLTLNFSTADENGLILWGAKNNDFFGIGLEKGYLKVVYTNENKTIVEVPGRGHLADGFWHNLEITFDPEIEMRLDRKMLHVQNKRKYSTSKDILSNIIFYIGGIPNEYFLLDKTFGIFKQNFVGCIQAITFNKEKSITDFSAYDGENVGTCHVF</sequence>
<feature type="disulfide bond" evidence="6">
    <location>
        <begin position="52"/>
        <end position="61"/>
    </location>
</feature>
<dbReference type="SMART" id="SM00181">
    <property type="entry name" value="EGF"/>
    <property type="match status" value="13"/>
</dbReference>
<feature type="domain" description="EGF-like" evidence="9">
    <location>
        <begin position="1256"/>
        <end position="1288"/>
    </location>
</feature>
<dbReference type="PRINTS" id="PR00010">
    <property type="entry name" value="EGFBLOOD"/>
</dbReference>
<dbReference type="Pfam" id="PF02210">
    <property type="entry name" value="Laminin_G_2"/>
    <property type="match status" value="3"/>
</dbReference>
<feature type="domain" description="EGF-like" evidence="9">
    <location>
        <begin position="485"/>
        <end position="521"/>
    </location>
</feature>
<feature type="disulfide bond" evidence="6">
    <location>
        <begin position="751"/>
        <end position="760"/>
    </location>
</feature>
<feature type="domain" description="EGF-like" evidence="9">
    <location>
        <begin position="140"/>
        <end position="180"/>
    </location>
</feature>
<dbReference type="SMART" id="SM00282">
    <property type="entry name" value="LamG"/>
    <property type="match status" value="4"/>
</dbReference>
<feature type="domain" description="Laminin G" evidence="8">
    <location>
        <begin position="526"/>
        <end position="706"/>
    </location>
</feature>
<dbReference type="GO" id="GO:0009653">
    <property type="term" value="P:anatomical structure morphogenesis"/>
    <property type="evidence" value="ECO:0007669"/>
    <property type="project" value="UniProtKB-ARBA"/>
</dbReference>
<evidence type="ECO:0000256" key="1">
    <source>
        <dbReference type="ARBA" id="ARBA00022536"/>
    </source>
</evidence>
<evidence type="ECO:0000256" key="4">
    <source>
        <dbReference type="ARBA" id="ARBA00023157"/>
    </source>
</evidence>
<feature type="domain" description="EGF-like" evidence="9">
    <location>
        <begin position="724"/>
        <end position="761"/>
    </location>
</feature>
<feature type="disulfide bond" evidence="6">
    <location>
        <begin position="285"/>
        <end position="294"/>
    </location>
</feature>
<dbReference type="EMBL" id="JARPUR010000003">
    <property type="protein sequence ID" value="KAK4880029.1"/>
    <property type="molecule type" value="Genomic_DNA"/>
</dbReference>
<dbReference type="GO" id="GO:0048513">
    <property type="term" value="P:animal organ development"/>
    <property type="evidence" value="ECO:0007669"/>
    <property type="project" value="UniProtKB-ARBA"/>
</dbReference>
<dbReference type="GO" id="GO:0005509">
    <property type="term" value="F:calcium ion binding"/>
    <property type="evidence" value="ECO:0007669"/>
    <property type="project" value="InterPro"/>
</dbReference>
<evidence type="ECO:0000259" key="9">
    <source>
        <dbReference type="PROSITE" id="PS50026"/>
    </source>
</evidence>
<keyword evidence="1 6" id="KW-0245">EGF-like domain</keyword>
<feature type="domain" description="EGF-like" evidence="9">
    <location>
        <begin position="995"/>
        <end position="1033"/>
    </location>
</feature>